<dbReference type="InterPro" id="IPR040976">
    <property type="entry name" value="Pkinase_fungal"/>
</dbReference>
<dbReference type="Proteomes" id="UP001148786">
    <property type="component" value="Unassembled WGS sequence"/>
</dbReference>
<name>A0A9W8MR68_9AGAR</name>
<organism evidence="3 4">
    <name type="scientific">Agrocybe chaxingu</name>
    <dbReference type="NCBI Taxonomy" id="84603"/>
    <lineage>
        <taxon>Eukaryota</taxon>
        <taxon>Fungi</taxon>
        <taxon>Dikarya</taxon>
        <taxon>Basidiomycota</taxon>
        <taxon>Agaricomycotina</taxon>
        <taxon>Agaricomycetes</taxon>
        <taxon>Agaricomycetidae</taxon>
        <taxon>Agaricales</taxon>
        <taxon>Agaricineae</taxon>
        <taxon>Strophariaceae</taxon>
        <taxon>Agrocybe</taxon>
    </lineage>
</organism>
<dbReference type="EMBL" id="JANKHO010001031">
    <property type="protein sequence ID" value="KAJ3504273.1"/>
    <property type="molecule type" value="Genomic_DNA"/>
</dbReference>
<accession>A0A9W8MR68</accession>
<keyword evidence="4" id="KW-1185">Reference proteome</keyword>
<gene>
    <name evidence="3" type="ORF">NLJ89_g8021</name>
</gene>
<feature type="region of interest" description="Disordered" evidence="1">
    <location>
        <begin position="170"/>
        <end position="191"/>
    </location>
</feature>
<reference evidence="3" key="1">
    <citation type="submission" date="2022-07" db="EMBL/GenBank/DDBJ databases">
        <title>Genome Sequence of Agrocybe chaxingu.</title>
        <authorList>
            <person name="Buettner E."/>
        </authorList>
    </citation>
    <scope>NUCLEOTIDE SEQUENCE</scope>
    <source>
        <strain evidence="3">MP-N11</strain>
    </source>
</reference>
<evidence type="ECO:0000313" key="4">
    <source>
        <dbReference type="Proteomes" id="UP001148786"/>
    </source>
</evidence>
<dbReference type="AlphaFoldDB" id="A0A9W8MR68"/>
<proteinExistence type="predicted"/>
<dbReference type="Pfam" id="PF17667">
    <property type="entry name" value="Pkinase_fungal"/>
    <property type="match status" value="1"/>
</dbReference>
<dbReference type="OrthoDB" id="5584477at2759"/>
<evidence type="ECO:0000313" key="3">
    <source>
        <dbReference type="EMBL" id="KAJ3504273.1"/>
    </source>
</evidence>
<sequence length="191" mass="21268">MEVFGFEIGGFRRLKVRASAEQSTQLYPPYPTYLARTDSKLGSDVLVLERKDALCSQTPISVHSSSPLASSINKNDDGCVLVPRTTRCSRTVYYRFTNASISKSLETFETPKQLMAAIPHALIAHEAAYRLCGILHGDFSKSNITMMDTEKGVLYDWDIARGFVSYASEPMSEQQEENLPKENSPENNAGF</sequence>
<evidence type="ECO:0000256" key="1">
    <source>
        <dbReference type="SAM" id="MobiDB-lite"/>
    </source>
</evidence>
<comment type="caution">
    <text evidence="3">The sequence shown here is derived from an EMBL/GenBank/DDBJ whole genome shotgun (WGS) entry which is preliminary data.</text>
</comment>
<feature type="domain" description="Fungal-type protein kinase" evidence="2">
    <location>
        <begin position="79"/>
        <end position="161"/>
    </location>
</feature>
<protein>
    <recommendedName>
        <fullName evidence="2">Fungal-type protein kinase domain-containing protein</fullName>
    </recommendedName>
</protein>
<evidence type="ECO:0000259" key="2">
    <source>
        <dbReference type="Pfam" id="PF17667"/>
    </source>
</evidence>